<dbReference type="GO" id="GO:0006285">
    <property type="term" value="P:base-excision repair, AP site formation"/>
    <property type="evidence" value="ECO:0007669"/>
    <property type="project" value="InterPro"/>
</dbReference>
<dbReference type="STRING" id="665467.SAMN02982931_01265"/>
<dbReference type="Pfam" id="PF03167">
    <property type="entry name" value="UDG"/>
    <property type="match status" value="1"/>
</dbReference>
<dbReference type="PANTHER" id="PTHR12159">
    <property type="entry name" value="G/T AND G/U MISMATCH-SPECIFIC DNA GLYCOSYLASE"/>
    <property type="match status" value="1"/>
</dbReference>
<evidence type="ECO:0000313" key="6">
    <source>
        <dbReference type="Proteomes" id="UP000199071"/>
    </source>
</evidence>
<dbReference type="PANTHER" id="PTHR12159:SF9">
    <property type="entry name" value="G_T MISMATCH-SPECIFIC THYMINE DNA GLYCOSYLASE"/>
    <property type="match status" value="1"/>
</dbReference>
<proteinExistence type="predicted"/>
<keyword evidence="2" id="KW-0378">Hydrolase</keyword>
<feature type="domain" description="Uracil-DNA glycosylase-like" evidence="4">
    <location>
        <begin position="5"/>
        <end position="166"/>
    </location>
</feature>
<accession>A0A1G6B5Z5</accession>
<dbReference type="InterPro" id="IPR005122">
    <property type="entry name" value="Uracil-DNA_glycosylase-like"/>
</dbReference>
<dbReference type="SMART" id="SM00987">
    <property type="entry name" value="UreE_C"/>
    <property type="match status" value="1"/>
</dbReference>
<dbReference type="OrthoDB" id="9799921at2"/>
<dbReference type="Gene3D" id="3.40.470.10">
    <property type="entry name" value="Uracil-DNA glycosylase-like domain"/>
    <property type="match status" value="1"/>
</dbReference>
<dbReference type="SMART" id="SM00986">
    <property type="entry name" value="UDG"/>
    <property type="match status" value="1"/>
</dbReference>
<organism evidence="5 6">
    <name type="scientific">Bauldia litoralis</name>
    <dbReference type="NCBI Taxonomy" id="665467"/>
    <lineage>
        <taxon>Bacteria</taxon>
        <taxon>Pseudomonadati</taxon>
        <taxon>Pseudomonadota</taxon>
        <taxon>Alphaproteobacteria</taxon>
        <taxon>Hyphomicrobiales</taxon>
        <taxon>Kaistiaceae</taxon>
        <taxon>Bauldia</taxon>
    </lineage>
</organism>
<dbReference type="SUPFAM" id="SSF52141">
    <property type="entry name" value="Uracil-DNA glycosylase-like"/>
    <property type="match status" value="1"/>
</dbReference>
<evidence type="ECO:0000256" key="3">
    <source>
        <dbReference type="ARBA" id="ARBA00023204"/>
    </source>
</evidence>
<protein>
    <submittedName>
        <fullName evidence="5">G/U mismatch-specific uracil-DNA glycosylase</fullName>
    </submittedName>
</protein>
<dbReference type="GO" id="GO:0004844">
    <property type="term" value="F:uracil DNA N-glycosylase activity"/>
    <property type="evidence" value="ECO:0007669"/>
    <property type="project" value="TreeGrafter"/>
</dbReference>
<name>A0A1G6B5Z5_9HYPH</name>
<evidence type="ECO:0000256" key="1">
    <source>
        <dbReference type="ARBA" id="ARBA00022763"/>
    </source>
</evidence>
<sequence>MAVLPDVLRPGLRIVFCGTGAGRRSAEVGAYYAKPGNRFWPTLHAVGLTPRQFDPHDFATVIDHDIGLTDVAKAHVGQDSDLVVTDADIADLAMRIGAVSPRYLAFTSKKAASLFLKRPTGRLSYGLQAATLGATGLIVLPSPSGLATSYWTIEPWREAARLARAG</sequence>
<evidence type="ECO:0000256" key="2">
    <source>
        <dbReference type="ARBA" id="ARBA00022801"/>
    </source>
</evidence>
<dbReference type="InterPro" id="IPR015637">
    <property type="entry name" value="MUG/TDG"/>
</dbReference>
<dbReference type="RefSeq" id="WP_090875535.1">
    <property type="nucleotide sequence ID" value="NZ_FMXQ01000002.1"/>
</dbReference>
<evidence type="ECO:0000313" key="5">
    <source>
        <dbReference type="EMBL" id="SDB15979.1"/>
    </source>
</evidence>
<dbReference type="CDD" id="cd10028">
    <property type="entry name" value="UDG-F2_TDG_MUG"/>
    <property type="match status" value="1"/>
</dbReference>
<reference evidence="5 6" key="1">
    <citation type="submission" date="2016-10" db="EMBL/GenBank/DDBJ databases">
        <authorList>
            <person name="de Groot N.N."/>
        </authorList>
    </citation>
    <scope>NUCLEOTIDE SEQUENCE [LARGE SCALE GENOMIC DNA]</scope>
    <source>
        <strain evidence="5 6">ATCC 35022</strain>
    </source>
</reference>
<evidence type="ECO:0000259" key="4">
    <source>
        <dbReference type="SMART" id="SM00986"/>
    </source>
</evidence>
<dbReference type="EMBL" id="FMXQ01000002">
    <property type="protein sequence ID" value="SDB15979.1"/>
    <property type="molecule type" value="Genomic_DNA"/>
</dbReference>
<dbReference type="AlphaFoldDB" id="A0A1G6B5Z5"/>
<keyword evidence="1" id="KW-0227">DNA damage</keyword>
<keyword evidence="6" id="KW-1185">Reference proteome</keyword>
<keyword evidence="3" id="KW-0234">DNA repair</keyword>
<dbReference type="GO" id="GO:0008263">
    <property type="term" value="F:pyrimidine-specific mismatch base pair DNA N-glycosylase activity"/>
    <property type="evidence" value="ECO:0007669"/>
    <property type="project" value="TreeGrafter"/>
</dbReference>
<gene>
    <name evidence="5" type="ORF">SAMN02982931_01265</name>
</gene>
<dbReference type="Proteomes" id="UP000199071">
    <property type="component" value="Unassembled WGS sequence"/>
</dbReference>
<dbReference type="InterPro" id="IPR036895">
    <property type="entry name" value="Uracil-DNA_glycosylase-like_sf"/>
</dbReference>